<dbReference type="Proteomes" id="UP000027604">
    <property type="component" value="Chromosome I"/>
</dbReference>
<gene>
    <name evidence="1" type="ORF">GJA_3097</name>
</gene>
<sequence length="606" mass="63970">MTTIATAAQPHTIHLHEGQAHHAEAAPDANLIALPLLSDTYHRQWVIQRAAAKFQRGVDIDFTPTHFFDPGAASSAGTGTLRNPFSSAAQVQAAIAGNVQNITLGMRRGSVLYGGLQFYVRGGLNSPFRLVPYGNSEVLPQIVGGVIALGWESLARGVWALRVTQNQDVYQNGFRLLKRSTSYASAAVAIADIATAGPGSIGYCPSAGAVYIVPLDNENPNLGQMEITKAERGLAFGPVNEGSSGNVQVIGIHARLGRDNALGATFSDTQRAVGALWSHCMFGQSGVDQPGGHHSSALLTIAGARPNARLINWAAVDSFFYDGLNNAVEQIHSNHGQVTGNSSWNIGGNSLYEAYASSSNTEIAYNVGRNDPSNNARLCVGSYSNGAFALFGQLEGETPDMNSTANVNNHCHHNLILNARFAFSLGGGANTVIAHNTIINATTWGANLNQVVVRGNPAAPGLTGVSWQFNRNLVQGYGYEGFEYMSLQGGGSPFVNPSSSDYNAYMGDGSWQGGSGARKYVLRDTAGSAASWIGASGLDAHSAALANTDIRAEQAQQYNNWTVVDARYRPMKAHPARSMAAGPNLGYLRDIDGMPLGATPIAGCYA</sequence>
<organism evidence="1 2">
    <name type="scientific">Janthinobacterium agaricidamnosum NBRC 102515 = DSM 9628</name>
    <dbReference type="NCBI Taxonomy" id="1349767"/>
    <lineage>
        <taxon>Bacteria</taxon>
        <taxon>Pseudomonadati</taxon>
        <taxon>Pseudomonadota</taxon>
        <taxon>Betaproteobacteria</taxon>
        <taxon>Burkholderiales</taxon>
        <taxon>Oxalobacteraceae</taxon>
        <taxon>Janthinobacterium</taxon>
    </lineage>
</organism>
<evidence type="ECO:0000313" key="1">
    <source>
        <dbReference type="EMBL" id="CDG83723.1"/>
    </source>
</evidence>
<proteinExistence type="predicted"/>
<keyword evidence="2" id="KW-1185">Reference proteome</keyword>
<reference evidence="1 2" key="1">
    <citation type="journal article" date="2015" name="Genome Announc.">
        <title>Genome Sequence of Mushroom Soft-Rot Pathogen Janthinobacterium agaricidamnosum.</title>
        <authorList>
            <person name="Graupner K."/>
            <person name="Lackner G."/>
            <person name="Hertweck C."/>
        </authorList>
    </citation>
    <scope>NUCLEOTIDE SEQUENCE [LARGE SCALE GENOMIC DNA]</scope>
    <source>
        <strain evidence="2">NBRC 102515 / DSM 9628</strain>
    </source>
</reference>
<name>W0V8P1_9BURK</name>
<protein>
    <submittedName>
        <fullName evidence="1">Uncharacterized protein</fullName>
    </submittedName>
</protein>
<evidence type="ECO:0000313" key="2">
    <source>
        <dbReference type="Proteomes" id="UP000027604"/>
    </source>
</evidence>
<accession>W0V8P1</accession>
<dbReference type="EMBL" id="HG322949">
    <property type="protein sequence ID" value="CDG83723.1"/>
    <property type="molecule type" value="Genomic_DNA"/>
</dbReference>
<dbReference type="RefSeq" id="WP_038493305.1">
    <property type="nucleotide sequence ID" value="NZ_BCTH01000096.1"/>
</dbReference>
<dbReference type="PATRIC" id="fig|1349767.4.peg.4908"/>
<dbReference type="AlphaFoldDB" id="W0V8P1"/>
<dbReference type="KEGG" id="jag:GJA_3097"/>
<dbReference type="HOGENOM" id="CLU_450394_0_0_4"/>